<dbReference type="CDD" id="cd04852">
    <property type="entry name" value="Peptidases_S8_3"/>
    <property type="match status" value="1"/>
</dbReference>
<dbReference type="InterPro" id="IPR003137">
    <property type="entry name" value="PA_domain"/>
</dbReference>
<dbReference type="Gene3D" id="3.40.50.200">
    <property type="entry name" value="Peptidase S8/S53 domain"/>
    <property type="match status" value="1"/>
</dbReference>
<name>A0A7W7WDZ7_9ACTN</name>
<reference evidence="16 17" key="1">
    <citation type="submission" date="2020-08" db="EMBL/GenBank/DDBJ databases">
        <title>Sequencing the genomes of 1000 actinobacteria strains.</title>
        <authorList>
            <person name="Klenk H.-P."/>
        </authorList>
    </citation>
    <scope>NUCLEOTIDE SEQUENCE [LARGE SCALE GENOMIC DNA]</scope>
    <source>
        <strain evidence="16 17">DSM 43023</strain>
    </source>
</reference>
<proteinExistence type="inferred from homology"/>
<evidence type="ECO:0000256" key="12">
    <source>
        <dbReference type="SAM" id="SignalP"/>
    </source>
</evidence>
<dbReference type="InterPro" id="IPR015500">
    <property type="entry name" value="Peptidase_S8_subtilisin-rel"/>
</dbReference>
<dbReference type="GO" id="GO:0004252">
    <property type="term" value="F:serine-type endopeptidase activity"/>
    <property type="evidence" value="ECO:0007669"/>
    <property type="project" value="UniProtKB-UniRule"/>
</dbReference>
<dbReference type="PROSITE" id="PS00138">
    <property type="entry name" value="SUBTILASE_SER"/>
    <property type="match status" value="1"/>
</dbReference>
<dbReference type="PROSITE" id="PS00136">
    <property type="entry name" value="SUBTILASE_ASP"/>
    <property type="match status" value="1"/>
</dbReference>
<comment type="subcellular location">
    <subcellularLocation>
        <location evidence="1">Secreted</location>
    </subcellularLocation>
</comment>
<dbReference type="Gene3D" id="2.60.40.2310">
    <property type="match status" value="1"/>
</dbReference>
<dbReference type="Proteomes" id="UP000534286">
    <property type="component" value="Unassembled WGS sequence"/>
</dbReference>
<protein>
    <submittedName>
        <fullName evidence="16">Subtilisin family serine protease</fullName>
    </submittedName>
</protein>
<feature type="active site" description="Charge relay system" evidence="8 9">
    <location>
        <position position="597"/>
    </location>
</feature>
<dbReference type="InterPro" id="IPR000209">
    <property type="entry name" value="Peptidase_S8/S53_dom"/>
</dbReference>
<dbReference type="EMBL" id="JACHJU010000004">
    <property type="protein sequence ID" value="MBB4942839.1"/>
    <property type="molecule type" value="Genomic_DNA"/>
</dbReference>
<dbReference type="InterPro" id="IPR045051">
    <property type="entry name" value="SBT"/>
</dbReference>
<dbReference type="GO" id="GO:0006508">
    <property type="term" value="P:proteolysis"/>
    <property type="evidence" value="ECO:0007669"/>
    <property type="project" value="UniProtKB-KW"/>
</dbReference>
<feature type="domain" description="PA" evidence="14">
    <location>
        <begin position="448"/>
        <end position="519"/>
    </location>
</feature>
<dbReference type="RefSeq" id="WP_184758796.1">
    <property type="nucleotide sequence ID" value="NZ_BAABEK010000073.1"/>
</dbReference>
<evidence type="ECO:0000313" key="16">
    <source>
        <dbReference type="EMBL" id="MBB4942839.1"/>
    </source>
</evidence>
<comment type="similarity">
    <text evidence="2 9 10">Belongs to the peptidase S8 family.</text>
</comment>
<dbReference type="CDD" id="cd02120">
    <property type="entry name" value="PA_subtilisin_like"/>
    <property type="match status" value="1"/>
</dbReference>
<organism evidence="16 17">
    <name type="scientific">Streptosporangium album</name>
    <dbReference type="NCBI Taxonomy" id="47479"/>
    <lineage>
        <taxon>Bacteria</taxon>
        <taxon>Bacillati</taxon>
        <taxon>Actinomycetota</taxon>
        <taxon>Actinomycetes</taxon>
        <taxon>Streptosporangiales</taxon>
        <taxon>Streptosporangiaceae</taxon>
        <taxon>Streptosporangium</taxon>
    </lineage>
</organism>
<feature type="active site" description="Charge relay system" evidence="8 9">
    <location>
        <position position="273"/>
    </location>
</feature>
<dbReference type="Pfam" id="PF17766">
    <property type="entry name" value="fn3_6"/>
    <property type="match status" value="1"/>
</dbReference>
<feature type="active site" description="Charge relay system" evidence="8 9">
    <location>
        <position position="178"/>
    </location>
</feature>
<dbReference type="PROSITE" id="PS51892">
    <property type="entry name" value="SUBTILASE"/>
    <property type="match status" value="1"/>
</dbReference>
<evidence type="ECO:0000313" key="17">
    <source>
        <dbReference type="Proteomes" id="UP000534286"/>
    </source>
</evidence>
<keyword evidence="4 12" id="KW-0732">Signal</keyword>
<dbReference type="Pfam" id="PF00082">
    <property type="entry name" value="Peptidase_S8"/>
    <property type="match status" value="1"/>
</dbReference>
<evidence type="ECO:0000256" key="5">
    <source>
        <dbReference type="ARBA" id="ARBA00022801"/>
    </source>
</evidence>
<feature type="domain" description="Peptidase S8/S53" evidence="13">
    <location>
        <begin position="169"/>
        <end position="642"/>
    </location>
</feature>
<accession>A0A7W7WDZ7</accession>
<keyword evidence="3 9" id="KW-0645">Protease</keyword>
<dbReference type="InterPro" id="IPR023828">
    <property type="entry name" value="Peptidase_S8_Ser-AS"/>
</dbReference>
<keyword evidence="7" id="KW-0325">Glycoprotein</keyword>
<evidence type="ECO:0000256" key="3">
    <source>
        <dbReference type="ARBA" id="ARBA00022670"/>
    </source>
</evidence>
<dbReference type="Gene3D" id="3.50.30.30">
    <property type="match status" value="1"/>
</dbReference>
<evidence type="ECO:0000256" key="2">
    <source>
        <dbReference type="ARBA" id="ARBA00011073"/>
    </source>
</evidence>
<dbReference type="Pfam" id="PF02225">
    <property type="entry name" value="PA"/>
    <property type="match status" value="1"/>
</dbReference>
<feature type="signal peptide" evidence="12">
    <location>
        <begin position="1"/>
        <end position="28"/>
    </location>
</feature>
<evidence type="ECO:0000256" key="9">
    <source>
        <dbReference type="PROSITE-ProRule" id="PRU01240"/>
    </source>
</evidence>
<dbReference type="InterPro" id="IPR023827">
    <property type="entry name" value="Peptidase_S8_Asp-AS"/>
</dbReference>
<evidence type="ECO:0000256" key="1">
    <source>
        <dbReference type="ARBA" id="ARBA00004613"/>
    </source>
</evidence>
<keyword evidence="5 9" id="KW-0378">Hydrolase</keyword>
<keyword evidence="17" id="KW-1185">Reference proteome</keyword>
<dbReference type="AlphaFoldDB" id="A0A7W7WDZ7"/>
<evidence type="ECO:0000259" key="14">
    <source>
        <dbReference type="Pfam" id="PF02225"/>
    </source>
</evidence>
<evidence type="ECO:0000256" key="4">
    <source>
        <dbReference type="ARBA" id="ARBA00022729"/>
    </source>
</evidence>
<dbReference type="PRINTS" id="PR00723">
    <property type="entry name" value="SUBTILISIN"/>
</dbReference>
<evidence type="ECO:0000256" key="11">
    <source>
        <dbReference type="SAM" id="MobiDB-lite"/>
    </source>
</evidence>
<evidence type="ECO:0000259" key="15">
    <source>
        <dbReference type="Pfam" id="PF17766"/>
    </source>
</evidence>
<sequence length="973" mass="98938">MSRNPRVYSAMALAAALAVTSAAAPALAEPAATGTPSTYIVTLAGQPLATYGGGVDGIAATKPGKGKGRKVDTASADAKRYREHLTKRQDEVARSVGVTAQRHNSVASNSFVAELTPAQALRLHRTGGVVSVVQDTLRKALDDRNSSDFLGLSGDKGVWASLGGAAKAGKGIVVGVIDTGVWPENPSFAGPSLGAEAPAAADPYRPYRQGTATVMKKADGSTFTGLCETGTEFTADLCNQKLVGARYFGKAWLNHNDPAATGEYASPRDRGGHGSHTASTAAGNHAVPATANGIDFGQISGVAPGAAVSVYKALWEGPNGGTGYTSDIIEAIDQAVADGVDVINYSVGGANESSTDDPVQLAFLAAADAGIFVATAGGNSGPDASTLDNTAPWTTTVAASTVAPYLADVRLGDGSTFRGASTTVSAPFGPKPLATSVSVKNAAASDSDAQVCAEGSLDPAKAAGKIIYCVRGVTPRVDKSAEVKRAGGVGMVLGNPSDQDTGADVHAVPTVHINTPDTEKVLAYAATPGATVTLLPSSSTEGAVYPQVASFSSRGPSLSNNGDLIKPDIAAPGVSILAAVAPPGNQGKDFDFYSGTSMATPHIAGLAALYLGTNPLLSPAAVKSAMMTTAYDTKTPDLFAQGSGHVDPARMLKPGLVYDAAAQDWYGYLEGLGVKTGTGAAPVATSDLNYPSIAVGALFGSRTLTRKVTALTPGVYRAAVDLPDIKTKVKPSSLVFKKAGETKEFTVSMEMTRHTGAGAIVGSLTWQGENTAVRSPIMVTPLSAKAPAEVKGAGPQGSLTYDVTPGVSKFPVKAYGPVSADPVPGTVSPGDIWGKEVSVVVPEGAKAVSFKLIPGDPETEVGAILGYTEGGAMQGLAWVTSWEDYRAVLANPRPGKYTLSVLTFGSAETPFSTQVNVVDAGSGSGALTVTPDKPKVTPGTTFPLTATWSGQPDRTATGYIEYPSGVGTIVTIN</sequence>
<dbReference type="InterPro" id="IPR041469">
    <property type="entry name" value="Subtilisin-like_FN3"/>
</dbReference>
<evidence type="ECO:0000259" key="13">
    <source>
        <dbReference type="Pfam" id="PF00082"/>
    </source>
</evidence>
<evidence type="ECO:0000256" key="6">
    <source>
        <dbReference type="ARBA" id="ARBA00022825"/>
    </source>
</evidence>
<dbReference type="GO" id="GO:0005576">
    <property type="term" value="C:extracellular region"/>
    <property type="evidence" value="ECO:0007669"/>
    <property type="project" value="UniProtKB-SubCell"/>
</dbReference>
<evidence type="ECO:0000256" key="8">
    <source>
        <dbReference type="PIRSR" id="PIRSR615500-1"/>
    </source>
</evidence>
<dbReference type="PANTHER" id="PTHR10795">
    <property type="entry name" value="PROPROTEIN CONVERTASE SUBTILISIN/KEXIN"/>
    <property type="match status" value="1"/>
</dbReference>
<comment type="caution">
    <text evidence="16">The sequence shown here is derived from an EMBL/GenBank/DDBJ whole genome shotgun (WGS) entry which is preliminary data.</text>
</comment>
<evidence type="ECO:0000256" key="7">
    <source>
        <dbReference type="ARBA" id="ARBA00023180"/>
    </source>
</evidence>
<dbReference type="InterPro" id="IPR036852">
    <property type="entry name" value="Peptidase_S8/S53_dom_sf"/>
</dbReference>
<dbReference type="SUPFAM" id="SSF52743">
    <property type="entry name" value="Subtilisin-like"/>
    <property type="match status" value="1"/>
</dbReference>
<keyword evidence="6 9" id="KW-0720">Serine protease</keyword>
<feature type="chain" id="PRO_5030668813" evidence="12">
    <location>
        <begin position="29"/>
        <end position="973"/>
    </location>
</feature>
<dbReference type="InterPro" id="IPR034197">
    <property type="entry name" value="Peptidases_S8_3"/>
</dbReference>
<gene>
    <name evidence="16" type="ORF">FHR32_007239</name>
</gene>
<feature type="domain" description="Subtilisin-like protease fibronectin type-III" evidence="15">
    <location>
        <begin position="687"/>
        <end position="779"/>
    </location>
</feature>
<evidence type="ECO:0000256" key="10">
    <source>
        <dbReference type="RuleBase" id="RU003355"/>
    </source>
</evidence>
<feature type="region of interest" description="Disordered" evidence="11">
    <location>
        <begin position="262"/>
        <end position="281"/>
    </location>
</feature>